<feature type="region of interest" description="Disordered" evidence="1">
    <location>
        <begin position="62"/>
        <end position="81"/>
    </location>
</feature>
<evidence type="ECO:0000313" key="2">
    <source>
        <dbReference type="EMBL" id="PNR42917.1"/>
    </source>
</evidence>
<dbReference type="Proteomes" id="UP000006727">
    <property type="component" value="Chromosome 13"/>
</dbReference>
<protein>
    <submittedName>
        <fullName evidence="2 3">Uncharacterized protein</fullName>
    </submittedName>
</protein>
<organism evidence="2">
    <name type="scientific">Physcomitrium patens</name>
    <name type="common">Spreading-leaved earth moss</name>
    <name type="synonym">Physcomitrella patens</name>
    <dbReference type="NCBI Taxonomy" id="3218"/>
    <lineage>
        <taxon>Eukaryota</taxon>
        <taxon>Viridiplantae</taxon>
        <taxon>Streptophyta</taxon>
        <taxon>Embryophyta</taxon>
        <taxon>Bryophyta</taxon>
        <taxon>Bryophytina</taxon>
        <taxon>Bryopsida</taxon>
        <taxon>Funariidae</taxon>
        <taxon>Funariales</taxon>
        <taxon>Funariaceae</taxon>
        <taxon>Physcomitrium</taxon>
    </lineage>
</organism>
<dbReference type="InParanoid" id="A0A2K1JMZ5"/>
<dbReference type="EnsemblPlants" id="Pp3c13_23290V3.1">
    <property type="protein sequence ID" value="PAC:32930824.CDS.1"/>
    <property type="gene ID" value="Pp3c13_23290"/>
</dbReference>
<sequence length="138" mass="15208">MLLFDSPPPPPHPPCSLGVGVLRMKYSVLSAGTGLHTAQAQAWTKRAEEMNLRSAWCGRRETTRDAGASKGNQTNRRPRAINHSANMPLLEITQTGLSLASSCSITKLCLVCTISPLARNTVLLQYRYHFNLLTLRPH</sequence>
<evidence type="ECO:0000313" key="3">
    <source>
        <dbReference type="EnsemblPlants" id="PAC:32930824.CDS.1"/>
    </source>
</evidence>
<name>A0A2K1JMZ5_PHYPA</name>
<dbReference type="PaxDb" id="3218-PP1S37_211V6.1"/>
<dbReference type="Gramene" id="Pp3c13_23290V3.1">
    <property type="protein sequence ID" value="PAC:32930824.CDS.1"/>
    <property type="gene ID" value="Pp3c13_23290"/>
</dbReference>
<reference evidence="2 4" key="2">
    <citation type="journal article" date="2018" name="Plant J.">
        <title>The Physcomitrella patens chromosome-scale assembly reveals moss genome structure and evolution.</title>
        <authorList>
            <person name="Lang D."/>
            <person name="Ullrich K.K."/>
            <person name="Murat F."/>
            <person name="Fuchs J."/>
            <person name="Jenkins J."/>
            <person name="Haas F.B."/>
            <person name="Piednoel M."/>
            <person name="Gundlach H."/>
            <person name="Van Bel M."/>
            <person name="Meyberg R."/>
            <person name="Vives C."/>
            <person name="Morata J."/>
            <person name="Symeonidi A."/>
            <person name="Hiss M."/>
            <person name="Muchero W."/>
            <person name="Kamisugi Y."/>
            <person name="Saleh O."/>
            <person name="Blanc G."/>
            <person name="Decker E.L."/>
            <person name="van Gessel N."/>
            <person name="Grimwood J."/>
            <person name="Hayes R.D."/>
            <person name="Graham S.W."/>
            <person name="Gunter L.E."/>
            <person name="McDaniel S.F."/>
            <person name="Hoernstein S.N.W."/>
            <person name="Larsson A."/>
            <person name="Li F.W."/>
            <person name="Perroud P.F."/>
            <person name="Phillips J."/>
            <person name="Ranjan P."/>
            <person name="Rokshar D.S."/>
            <person name="Rothfels C.J."/>
            <person name="Schneider L."/>
            <person name="Shu S."/>
            <person name="Stevenson D.W."/>
            <person name="Thummler F."/>
            <person name="Tillich M."/>
            <person name="Villarreal Aguilar J.C."/>
            <person name="Widiez T."/>
            <person name="Wong G.K."/>
            <person name="Wymore A."/>
            <person name="Zhang Y."/>
            <person name="Zimmer A.D."/>
            <person name="Quatrano R.S."/>
            <person name="Mayer K.F.X."/>
            <person name="Goodstein D."/>
            <person name="Casacuberta J.M."/>
            <person name="Vandepoele K."/>
            <person name="Reski R."/>
            <person name="Cuming A.C."/>
            <person name="Tuskan G.A."/>
            <person name="Maumus F."/>
            <person name="Salse J."/>
            <person name="Schmutz J."/>
            <person name="Rensing S.A."/>
        </authorList>
    </citation>
    <scope>NUCLEOTIDE SEQUENCE [LARGE SCALE GENOMIC DNA]</scope>
    <source>
        <strain evidence="3 4">cv. Gransden 2004</strain>
    </source>
</reference>
<dbReference type="EMBL" id="ABEU02000013">
    <property type="protein sequence ID" value="PNR42917.1"/>
    <property type="molecule type" value="Genomic_DNA"/>
</dbReference>
<reference evidence="2 4" key="1">
    <citation type="journal article" date="2008" name="Science">
        <title>The Physcomitrella genome reveals evolutionary insights into the conquest of land by plants.</title>
        <authorList>
            <person name="Rensing S."/>
            <person name="Lang D."/>
            <person name="Zimmer A."/>
            <person name="Terry A."/>
            <person name="Salamov A."/>
            <person name="Shapiro H."/>
            <person name="Nishiyama T."/>
            <person name="Perroud P.-F."/>
            <person name="Lindquist E."/>
            <person name="Kamisugi Y."/>
            <person name="Tanahashi T."/>
            <person name="Sakakibara K."/>
            <person name="Fujita T."/>
            <person name="Oishi K."/>
            <person name="Shin-I T."/>
            <person name="Kuroki Y."/>
            <person name="Toyoda A."/>
            <person name="Suzuki Y."/>
            <person name="Hashimoto A."/>
            <person name="Yamaguchi K."/>
            <person name="Sugano A."/>
            <person name="Kohara Y."/>
            <person name="Fujiyama A."/>
            <person name="Anterola A."/>
            <person name="Aoki S."/>
            <person name="Ashton N."/>
            <person name="Barbazuk W.B."/>
            <person name="Barker E."/>
            <person name="Bennetzen J."/>
            <person name="Bezanilla M."/>
            <person name="Blankenship R."/>
            <person name="Cho S.H."/>
            <person name="Dutcher S."/>
            <person name="Estelle M."/>
            <person name="Fawcett J.A."/>
            <person name="Gundlach H."/>
            <person name="Hanada K."/>
            <person name="Heyl A."/>
            <person name="Hicks K.A."/>
            <person name="Hugh J."/>
            <person name="Lohr M."/>
            <person name="Mayer K."/>
            <person name="Melkozernov A."/>
            <person name="Murata T."/>
            <person name="Nelson D."/>
            <person name="Pils B."/>
            <person name="Prigge M."/>
            <person name="Reiss B."/>
            <person name="Renner T."/>
            <person name="Rombauts S."/>
            <person name="Rushton P."/>
            <person name="Sanderfoot A."/>
            <person name="Schween G."/>
            <person name="Shiu S.-H."/>
            <person name="Stueber K."/>
            <person name="Theodoulou F.L."/>
            <person name="Tu H."/>
            <person name="Van de Peer Y."/>
            <person name="Verrier P.J."/>
            <person name="Waters E."/>
            <person name="Wood A."/>
            <person name="Yang L."/>
            <person name="Cove D."/>
            <person name="Cuming A."/>
            <person name="Hasebe M."/>
            <person name="Lucas S."/>
            <person name="Mishler D.B."/>
            <person name="Reski R."/>
            <person name="Grigoriev I."/>
            <person name="Quatrano R.S."/>
            <person name="Boore J.L."/>
        </authorList>
    </citation>
    <scope>NUCLEOTIDE SEQUENCE [LARGE SCALE GENOMIC DNA]</scope>
    <source>
        <strain evidence="3 4">cv. Gransden 2004</strain>
    </source>
</reference>
<proteinExistence type="predicted"/>
<reference evidence="3" key="3">
    <citation type="submission" date="2020-12" db="UniProtKB">
        <authorList>
            <consortium name="EnsemblPlants"/>
        </authorList>
    </citation>
    <scope>IDENTIFICATION</scope>
</reference>
<evidence type="ECO:0000256" key="1">
    <source>
        <dbReference type="SAM" id="MobiDB-lite"/>
    </source>
</evidence>
<evidence type="ECO:0000313" key="4">
    <source>
        <dbReference type="Proteomes" id="UP000006727"/>
    </source>
</evidence>
<keyword evidence="4" id="KW-1185">Reference proteome</keyword>
<gene>
    <name evidence="2" type="ORF">PHYPA_017749</name>
</gene>
<dbReference type="AlphaFoldDB" id="A0A2K1JMZ5"/>
<accession>A0A2K1JMZ5</accession>